<dbReference type="EMBL" id="LVLJ01001769">
    <property type="protein sequence ID" value="OAE28088.1"/>
    <property type="molecule type" value="Genomic_DNA"/>
</dbReference>
<proteinExistence type="predicted"/>
<organism evidence="2 3">
    <name type="scientific">Marchantia polymorpha subsp. ruderalis</name>
    <dbReference type="NCBI Taxonomy" id="1480154"/>
    <lineage>
        <taxon>Eukaryota</taxon>
        <taxon>Viridiplantae</taxon>
        <taxon>Streptophyta</taxon>
        <taxon>Embryophyta</taxon>
        <taxon>Marchantiophyta</taxon>
        <taxon>Marchantiopsida</taxon>
        <taxon>Marchantiidae</taxon>
        <taxon>Marchantiales</taxon>
        <taxon>Marchantiaceae</taxon>
        <taxon>Marchantia</taxon>
    </lineage>
</organism>
<gene>
    <name evidence="2" type="ORF">AXG93_136s1030</name>
</gene>
<dbReference type="InterPro" id="IPR036047">
    <property type="entry name" value="F-box-like_dom_sf"/>
</dbReference>
<reference evidence="2" key="1">
    <citation type="submission" date="2016-03" db="EMBL/GenBank/DDBJ databases">
        <title>Mechanisms controlling the formation of the plant cell surface in tip-growing cells are functionally conserved among land plants.</title>
        <authorList>
            <person name="Honkanen S."/>
            <person name="Jones V.A."/>
            <person name="Morieri G."/>
            <person name="Champion C."/>
            <person name="Hetherington A.J."/>
            <person name="Kelly S."/>
            <person name="Saint-Marcoux D."/>
            <person name="Proust H."/>
            <person name="Prescott H."/>
            <person name="Dolan L."/>
        </authorList>
    </citation>
    <scope>NUCLEOTIDE SEQUENCE [LARGE SCALE GENOMIC DNA]</scope>
    <source>
        <tissue evidence="2">Whole gametophyte</tissue>
    </source>
</reference>
<keyword evidence="3" id="KW-1185">Reference proteome</keyword>
<protein>
    <recommendedName>
        <fullName evidence="1">F-box domain-containing protein</fullName>
    </recommendedName>
</protein>
<feature type="domain" description="F-box" evidence="1">
    <location>
        <begin position="17"/>
        <end position="59"/>
    </location>
</feature>
<dbReference type="InterPro" id="IPR001810">
    <property type="entry name" value="F-box_dom"/>
</dbReference>
<dbReference type="Pfam" id="PF12937">
    <property type="entry name" value="F-box-like"/>
    <property type="match status" value="1"/>
</dbReference>
<dbReference type="PANTHER" id="PTHR31672:SF2">
    <property type="entry name" value="F-BOX DOMAIN-CONTAINING PROTEIN"/>
    <property type="match status" value="1"/>
</dbReference>
<dbReference type="SUPFAM" id="SSF81383">
    <property type="entry name" value="F-box domain"/>
    <property type="match status" value="1"/>
</dbReference>
<sequence>MEPERDQHQPQDAWETLPIDYLIKILRDHDLPISTLLECRSVCKKWKEIIDGPELWKHVWKESVIGFNASCENRAYFCCTDRWITRNLTFRPNVLVAADGGLLCFGERFSTAFIMYNPVPDKILPLNVPREIDGEHTVIDGMLKCKVMGLVVDQSTKNFKLILGGVLVATDRRRTLIYDSTTSTWSWGIHPFPERIKDVWRSGRSVECNRCLYWLVGDPFRRKIKALLIFDLEEGTWNALLEESMEATPIDLQMAAYERHVCLLDSNWSPLEEDFDRWSNVTNFLRNPMVRRMDGALMRRARDMYDLTSIRRRRLKWNMDQAMDDAAIRSFIDKSLLNSPRVLNFCATGGSDAFFVFDEFEVVRCVAELGLIFFLPQPPFPSRNRFQYAPIPDDPWFAIIPSPRRKSWKTSQMPFRLLRYEGCVCLLAMDWTDVESNHWSYDGHFLRVRRMDGSLIRSTRDLWVMEDGIAFKIYASGGSDMFFVFEEEGEDLEVAKYWAQIDMMLFLPKPPFRAAHEFHERGYLPHGTHDPWCAIIPAPGANEELEWIKQHQLNKMYYKSPIEYQSSEPDIVVVALEANELANERDGEGGAVVVDSGSIVGRVPNCGLRGDIDRKSRA</sequence>
<evidence type="ECO:0000313" key="3">
    <source>
        <dbReference type="Proteomes" id="UP000077202"/>
    </source>
</evidence>
<dbReference type="SMART" id="SM00256">
    <property type="entry name" value="FBOX"/>
    <property type="match status" value="1"/>
</dbReference>
<dbReference type="PANTHER" id="PTHR31672">
    <property type="entry name" value="BNACNNG10540D PROTEIN"/>
    <property type="match status" value="1"/>
</dbReference>
<accession>A0A176W4Y6</accession>
<evidence type="ECO:0000259" key="1">
    <source>
        <dbReference type="SMART" id="SM00256"/>
    </source>
</evidence>
<comment type="caution">
    <text evidence="2">The sequence shown here is derived from an EMBL/GenBank/DDBJ whole genome shotgun (WGS) entry which is preliminary data.</text>
</comment>
<name>A0A176W4Y6_MARPO</name>
<evidence type="ECO:0000313" key="2">
    <source>
        <dbReference type="EMBL" id="OAE28088.1"/>
    </source>
</evidence>
<dbReference type="Proteomes" id="UP000077202">
    <property type="component" value="Unassembled WGS sequence"/>
</dbReference>
<dbReference type="Gene3D" id="1.20.1280.50">
    <property type="match status" value="1"/>
</dbReference>
<dbReference type="AlphaFoldDB" id="A0A176W4Y6"/>
<dbReference type="InterPro" id="IPR050796">
    <property type="entry name" value="SCF_F-box_component"/>
</dbReference>